<dbReference type="EMBL" id="BAAAQK010000006">
    <property type="protein sequence ID" value="GAA1847560.1"/>
    <property type="molecule type" value="Genomic_DNA"/>
</dbReference>
<keyword evidence="3" id="KW-1185">Reference proteome</keyword>
<accession>A0ABN2N1C7</accession>
<organism evidence="2 3">
    <name type="scientific">Pseudonocardia ailaonensis</name>
    <dbReference type="NCBI Taxonomy" id="367279"/>
    <lineage>
        <taxon>Bacteria</taxon>
        <taxon>Bacillati</taxon>
        <taxon>Actinomycetota</taxon>
        <taxon>Actinomycetes</taxon>
        <taxon>Pseudonocardiales</taxon>
        <taxon>Pseudonocardiaceae</taxon>
        <taxon>Pseudonocardia</taxon>
    </lineage>
</organism>
<proteinExistence type="predicted"/>
<dbReference type="Proteomes" id="UP001500449">
    <property type="component" value="Unassembled WGS sequence"/>
</dbReference>
<dbReference type="Gene3D" id="1.10.10.10">
    <property type="entry name" value="Winged helix-like DNA-binding domain superfamily/Winged helix DNA-binding domain"/>
    <property type="match status" value="1"/>
</dbReference>
<feature type="domain" description="HTH marR-type" evidence="1">
    <location>
        <begin position="22"/>
        <end position="124"/>
    </location>
</feature>
<dbReference type="InterPro" id="IPR039422">
    <property type="entry name" value="MarR/SlyA-like"/>
</dbReference>
<evidence type="ECO:0000313" key="2">
    <source>
        <dbReference type="EMBL" id="GAA1847560.1"/>
    </source>
</evidence>
<dbReference type="PANTHER" id="PTHR33164:SF43">
    <property type="entry name" value="HTH-TYPE TRANSCRIPTIONAL REPRESSOR YETL"/>
    <property type="match status" value="1"/>
</dbReference>
<sequence>MDVDIVTAVHLAGLALNEEVVRRLAAAGFGDARVSHGFLIQHLVDGPRPVGEIAERMEVTQQAVSKAAAELVGLGYLERTPHPADARVRLLGLSPRGEDLVSRSRSIRAEITAELTAHLGEDATERLRAAALAALDWAGGGEGLRGRRVRPPR</sequence>
<dbReference type="InterPro" id="IPR000835">
    <property type="entry name" value="HTH_MarR-typ"/>
</dbReference>
<reference evidence="2 3" key="1">
    <citation type="journal article" date="2019" name="Int. J. Syst. Evol. Microbiol.">
        <title>The Global Catalogue of Microorganisms (GCM) 10K type strain sequencing project: providing services to taxonomists for standard genome sequencing and annotation.</title>
        <authorList>
            <consortium name="The Broad Institute Genomics Platform"/>
            <consortium name="The Broad Institute Genome Sequencing Center for Infectious Disease"/>
            <person name="Wu L."/>
            <person name="Ma J."/>
        </authorList>
    </citation>
    <scope>NUCLEOTIDE SEQUENCE [LARGE SCALE GENOMIC DNA]</scope>
    <source>
        <strain evidence="2 3">JCM 16009</strain>
    </source>
</reference>
<dbReference type="Pfam" id="PF12802">
    <property type="entry name" value="MarR_2"/>
    <property type="match status" value="1"/>
</dbReference>
<dbReference type="RefSeq" id="WP_344416603.1">
    <property type="nucleotide sequence ID" value="NZ_BAAAQK010000006.1"/>
</dbReference>
<comment type="caution">
    <text evidence="2">The sequence shown here is derived from an EMBL/GenBank/DDBJ whole genome shotgun (WGS) entry which is preliminary data.</text>
</comment>
<dbReference type="InterPro" id="IPR036388">
    <property type="entry name" value="WH-like_DNA-bd_sf"/>
</dbReference>
<dbReference type="SUPFAM" id="SSF46785">
    <property type="entry name" value="Winged helix' DNA-binding domain"/>
    <property type="match status" value="1"/>
</dbReference>
<dbReference type="InterPro" id="IPR036390">
    <property type="entry name" value="WH_DNA-bd_sf"/>
</dbReference>
<protein>
    <recommendedName>
        <fullName evidence="1">HTH marR-type domain-containing protein</fullName>
    </recommendedName>
</protein>
<name>A0ABN2N1C7_9PSEU</name>
<dbReference type="CDD" id="cd00090">
    <property type="entry name" value="HTH_ARSR"/>
    <property type="match status" value="1"/>
</dbReference>
<dbReference type="InterPro" id="IPR011991">
    <property type="entry name" value="ArsR-like_HTH"/>
</dbReference>
<dbReference type="PANTHER" id="PTHR33164">
    <property type="entry name" value="TRANSCRIPTIONAL REGULATOR, MARR FAMILY"/>
    <property type="match status" value="1"/>
</dbReference>
<gene>
    <name evidence="2" type="ORF">GCM10009836_29000</name>
</gene>
<dbReference type="SMART" id="SM00347">
    <property type="entry name" value="HTH_MARR"/>
    <property type="match status" value="1"/>
</dbReference>
<evidence type="ECO:0000259" key="1">
    <source>
        <dbReference type="SMART" id="SM00347"/>
    </source>
</evidence>
<evidence type="ECO:0000313" key="3">
    <source>
        <dbReference type="Proteomes" id="UP001500449"/>
    </source>
</evidence>